<dbReference type="GO" id="GO:0016787">
    <property type="term" value="F:hydrolase activity"/>
    <property type="evidence" value="ECO:0007669"/>
    <property type="project" value="InterPro"/>
</dbReference>
<dbReference type="Pfam" id="PF04909">
    <property type="entry name" value="Amidohydro_2"/>
    <property type="match status" value="1"/>
</dbReference>
<dbReference type="InterPro" id="IPR052350">
    <property type="entry name" value="Metallo-dep_Lactonases"/>
</dbReference>
<gene>
    <name evidence="3" type="ORF">UFOPK2243_00953</name>
</gene>
<proteinExistence type="inferred from homology"/>
<dbReference type="InterPro" id="IPR032466">
    <property type="entry name" value="Metal_Hydrolase"/>
</dbReference>
<dbReference type="PANTHER" id="PTHR43569">
    <property type="entry name" value="AMIDOHYDROLASE"/>
    <property type="match status" value="1"/>
</dbReference>
<reference evidence="3" key="1">
    <citation type="submission" date="2020-05" db="EMBL/GenBank/DDBJ databases">
        <authorList>
            <person name="Chiriac C."/>
            <person name="Salcher M."/>
            <person name="Ghai R."/>
            <person name="Kavagutti S V."/>
        </authorList>
    </citation>
    <scope>NUCLEOTIDE SEQUENCE</scope>
</reference>
<sequence>MARELIDTHQHLWVMSERAYSWIEPAYGPLYDDFTPERLAPEIPASGVTSSVLVQAADTYDDTFYMLDVAEHSNFVQGVVGWVPFERPNESRTALATLAKNKYFKGVRNLTHDYSNPKYESDDAWITRPAVLETLAHVEKMGLSLDYVSVKPEHTKNIVTLAKKFPKLKIVVDHFAKPPIAAKEMEPWASSMAEIAAFPNVYAKLSGLNTASDLANWSVADWQPYVDFMVKTYGANRVMMGGDWPVIVLGNTYVEIWKAQVEVISGYSDEDQDWITHKTAKAFYNL</sequence>
<evidence type="ECO:0000256" key="1">
    <source>
        <dbReference type="ARBA" id="ARBA00038310"/>
    </source>
</evidence>
<dbReference type="PANTHER" id="PTHR43569:SF2">
    <property type="entry name" value="AMIDOHYDROLASE-RELATED DOMAIN-CONTAINING PROTEIN"/>
    <property type="match status" value="1"/>
</dbReference>
<evidence type="ECO:0000313" key="3">
    <source>
        <dbReference type="EMBL" id="CAB4658289.1"/>
    </source>
</evidence>
<protein>
    <submittedName>
        <fullName evidence="3">Unannotated protein</fullName>
    </submittedName>
</protein>
<organism evidence="3">
    <name type="scientific">freshwater metagenome</name>
    <dbReference type="NCBI Taxonomy" id="449393"/>
    <lineage>
        <taxon>unclassified sequences</taxon>
        <taxon>metagenomes</taxon>
        <taxon>ecological metagenomes</taxon>
    </lineage>
</organism>
<dbReference type="Gene3D" id="3.20.20.140">
    <property type="entry name" value="Metal-dependent hydrolases"/>
    <property type="match status" value="1"/>
</dbReference>
<feature type="domain" description="Amidohydrolase-related" evidence="2">
    <location>
        <begin position="6"/>
        <end position="286"/>
    </location>
</feature>
<dbReference type="EMBL" id="CAEZWL010000029">
    <property type="protein sequence ID" value="CAB4658289.1"/>
    <property type="molecule type" value="Genomic_DNA"/>
</dbReference>
<evidence type="ECO:0000259" key="2">
    <source>
        <dbReference type="Pfam" id="PF04909"/>
    </source>
</evidence>
<dbReference type="SUPFAM" id="SSF51556">
    <property type="entry name" value="Metallo-dependent hydrolases"/>
    <property type="match status" value="1"/>
</dbReference>
<name>A0A6J6LCQ6_9ZZZZ</name>
<accession>A0A6J6LCQ6</accession>
<dbReference type="AlphaFoldDB" id="A0A6J6LCQ6"/>
<dbReference type="InterPro" id="IPR006680">
    <property type="entry name" value="Amidohydro-rel"/>
</dbReference>
<comment type="similarity">
    <text evidence="1">Belongs to the metallo-dependent hydrolases superfamily.</text>
</comment>